<dbReference type="OrthoDB" id="9808257at2"/>
<dbReference type="InterPro" id="IPR027417">
    <property type="entry name" value="P-loop_NTPase"/>
</dbReference>
<keyword evidence="2" id="KW-1185">Reference proteome</keyword>
<dbReference type="PANTHER" id="PTHR32309">
    <property type="entry name" value="TYROSINE-PROTEIN KINASE"/>
    <property type="match status" value="1"/>
</dbReference>
<dbReference type="InterPro" id="IPR037257">
    <property type="entry name" value="T2SS_E_N_sf"/>
</dbReference>
<reference evidence="1 2" key="1">
    <citation type="submission" date="2019-03" db="EMBL/GenBank/DDBJ databases">
        <title>Genomic Encyclopedia of Type Strains, Phase IV (KMG-IV): sequencing the most valuable type-strain genomes for metagenomic binning, comparative biology and taxonomic classification.</title>
        <authorList>
            <person name="Goeker M."/>
        </authorList>
    </citation>
    <scope>NUCLEOTIDE SEQUENCE [LARGE SCALE GENOMIC DNA]</scope>
    <source>
        <strain evidence="1 2">DSM 16998</strain>
    </source>
</reference>
<dbReference type="SUPFAM" id="SSF52540">
    <property type="entry name" value="P-loop containing nucleoside triphosphate hydrolases"/>
    <property type="match status" value="1"/>
</dbReference>
<dbReference type="InterPro" id="IPR050445">
    <property type="entry name" value="Bact_polysacc_biosynth/exp"/>
</dbReference>
<protein>
    <submittedName>
        <fullName evidence="1">Mrp family chromosome partitioning ATPase</fullName>
    </submittedName>
</protein>
<dbReference type="Proteomes" id="UP000295361">
    <property type="component" value="Unassembled WGS sequence"/>
</dbReference>
<comment type="caution">
    <text evidence="1">The sequence shown here is derived from an EMBL/GenBank/DDBJ whole genome shotgun (WGS) entry which is preliminary data.</text>
</comment>
<accession>A0A4V3CTH0</accession>
<proteinExistence type="predicted"/>
<dbReference type="SUPFAM" id="SSF160246">
    <property type="entry name" value="EspE N-terminal domain-like"/>
    <property type="match status" value="1"/>
</dbReference>
<dbReference type="PANTHER" id="PTHR32309:SF13">
    <property type="entry name" value="FERRIC ENTEROBACTIN TRANSPORT PROTEIN FEPE"/>
    <property type="match status" value="1"/>
</dbReference>
<dbReference type="RefSeq" id="WP_133701280.1">
    <property type="nucleotide sequence ID" value="NZ_SNXS01000003.1"/>
</dbReference>
<dbReference type="AlphaFoldDB" id="A0A4V3CTH0"/>
<dbReference type="Gene3D" id="3.40.50.300">
    <property type="entry name" value="P-loop containing nucleotide triphosphate hydrolases"/>
    <property type="match status" value="1"/>
</dbReference>
<dbReference type="InParanoid" id="A0A4V3CTH0"/>
<name>A0A4V3CTH0_9BURK</name>
<dbReference type="GO" id="GO:0005886">
    <property type="term" value="C:plasma membrane"/>
    <property type="evidence" value="ECO:0007669"/>
    <property type="project" value="TreeGrafter"/>
</dbReference>
<organism evidence="1 2">
    <name type="scientific">Roseateles toxinivorans</name>
    <dbReference type="NCBI Taxonomy" id="270368"/>
    <lineage>
        <taxon>Bacteria</taxon>
        <taxon>Pseudomonadati</taxon>
        <taxon>Pseudomonadota</taxon>
        <taxon>Betaproteobacteria</taxon>
        <taxon>Burkholderiales</taxon>
        <taxon>Sphaerotilaceae</taxon>
        <taxon>Roseateles</taxon>
    </lineage>
</organism>
<evidence type="ECO:0000313" key="1">
    <source>
        <dbReference type="EMBL" id="TDP71507.1"/>
    </source>
</evidence>
<sequence length="273" mass="28797">MSEHPTKPRFGDAAVRLGYVSADALNVALSEQERQRQNAGSAGQIGALLMEKGLLTREQITAVLRHVSGSDLPLSEDGIRLAARLKVLHPAASNVIGITGTLADDAAQAAVELAVALAVMEQGQVLLIDANLRNPSLHLALGTEAAPGWMERIRLDEAAGPAQATAIAALSLMPAGQVEGDFVALSMSPEAGERLQACRQRYRYVLVNLGQVLHHPEAAVVASRCDGVVTVLRAGHSQKSELRDLQRLLQGLKVGLSGIVLASAAGRAERRRA</sequence>
<dbReference type="EMBL" id="SNXS01000003">
    <property type="protein sequence ID" value="TDP71507.1"/>
    <property type="molecule type" value="Genomic_DNA"/>
</dbReference>
<gene>
    <name evidence="1" type="ORF">DES47_103488</name>
</gene>
<dbReference type="GO" id="GO:0004713">
    <property type="term" value="F:protein tyrosine kinase activity"/>
    <property type="evidence" value="ECO:0007669"/>
    <property type="project" value="TreeGrafter"/>
</dbReference>
<evidence type="ECO:0000313" key="2">
    <source>
        <dbReference type="Proteomes" id="UP000295361"/>
    </source>
</evidence>